<dbReference type="InterPro" id="IPR002110">
    <property type="entry name" value="Ankyrin_rpt"/>
</dbReference>
<feature type="compositionally biased region" description="Pro residues" evidence="4">
    <location>
        <begin position="686"/>
        <end position="699"/>
    </location>
</feature>
<feature type="compositionally biased region" description="Polar residues" evidence="4">
    <location>
        <begin position="714"/>
        <end position="736"/>
    </location>
</feature>
<evidence type="ECO:0000256" key="3">
    <source>
        <dbReference type="PROSITE-ProRule" id="PRU00023"/>
    </source>
</evidence>
<feature type="compositionally biased region" description="Polar residues" evidence="4">
    <location>
        <begin position="656"/>
        <end position="667"/>
    </location>
</feature>
<protein>
    <recommendedName>
        <fullName evidence="7">Inversin</fullName>
    </recommendedName>
</protein>
<evidence type="ECO:0008006" key="7">
    <source>
        <dbReference type="Google" id="ProtNLM"/>
    </source>
</evidence>
<feature type="compositionally biased region" description="Basic residues" evidence="4">
    <location>
        <begin position="774"/>
        <end position="783"/>
    </location>
</feature>
<dbReference type="InterPro" id="IPR036770">
    <property type="entry name" value="Ankyrin_rpt-contain_sf"/>
</dbReference>
<feature type="repeat" description="ANK" evidence="3">
    <location>
        <begin position="347"/>
        <end position="379"/>
    </location>
</feature>
<feature type="compositionally biased region" description="Polar residues" evidence="4">
    <location>
        <begin position="465"/>
        <end position="499"/>
    </location>
</feature>
<feature type="region of interest" description="Disordered" evidence="4">
    <location>
        <begin position="445"/>
        <end position="1007"/>
    </location>
</feature>
<keyword evidence="2 3" id="KW-0040">ANK repeat</keyword>
<feature type="compositionally biased region" description="Basic and acidic residues" evidence="4">
    <location>
        <begin position="784"/>
        <end position="796"/>
    </location>
</feature>
<feature type="compositionally biased region" description="Acidic residues" evidence="4">
    <location>
        <begin position="542"/>
        <end position="554"/>
    </location>
</feature>
<reference evidence="5" key="1">
    <citation type="submission" date="2022-08" db="UniProtKB">
        <authorList>
            <consortium name="EnsemblMetazoa"/>
        </authorList>
    </citation>
    <scope>IDENTIFICATION</scope>
    <source>
        <strain evidence="5">05x7-T-G4-1.051#20</strain>
    </source>
</reference>
<feature type="compositionally biased region" description="Pro residues" evidence="4">
    <location>
        <begin position="598"/>
        <end position="611"/>
    </location>
</feature>
<feature type="repeat" description="ANK" evidence="3">
    <location>
        <begin position="174"/>
        <end position="206"/>
    </location>
</feature>
<keyword evidence="1" id="KW-0677">Repeat</keyword>
<evidence type="ECO:0000256" key="1">
    <source>
        <dbReference type="ARBA" id="ARBA00022737"/>
    </source>
</evidence>
<dbReference type="PROSITE" id="PS50297">
    <property type="entry name" value="ANK_REP_REGION"/>
    <property type="match status" value="4"/>
</dbReference>
<feature type="compositionally biased region" description="Polar residues" evidence="4">
    <location>
        <begin position="934"/>
        <end position="943"/>
    </location>
</feature>
<evidence type="ECO:0000256" key="4">
    <source>
        <dbReference type="SAM" id="MobiDB-lite"/>
    </source>
</evidence>
<feature type="compositionally biased region" description="Acidic residues" evidence="4">
    <location>
        <begin position="890"/>
        <end position="899"/>
    </location>
</feature>
<dbReference type="SUPFAM" id="SSF48403">
    <property type="entry name" value="Ankyrin repeat"/>
    <property type="match status" value="1"/>
</dbReference>
<dbReference type="Proteomes" id="UP000005408">
    <property type="component" value="Unassembled WGS sequence"/>
</dbReference>
<proteinExistence type="predicted"/>
<feature type="repeat" description="ANK" evidence="3">
    <location>
        <begin position="207"/>
        <end position="239"/>
    </location>
</feature>
<evidence type="ECO:0000256" key="2">
    <source>
        <dbReference type="ARBA" id="ARBA00023043"/>
    </source>
</evidence>
<dbReference type="PANTHER" id="PTHR24198:SF165">
    <property type="entry name" value="ANKYRIN REPEAT-CONTAINING PROTEIN-RELATED"/>
    <property type="match status" value="1"/>
</dbReference>
<dbReference type="SMART" id="SM00248">
    <property type="entry name" value="ANK"/>
    <property type="match status" value="7"/>
</dbReference>
<organism evidence="5 6">
    <name type="scientific">Magallana gigas</name>
    <name type="common">Pacific oyster</name>
    <name type="synonym">Crassostrea gigas</name>
    <dbReference type="NCBI Taxonomy" id="29159"/>
    <lineage>
        <taxon>Eukaryota</taxon>
        <taxon>Metazoa</taxon>
        <taxon>Spiralia</taxon>
        <taxon>Lophotrochozoa</taxon>
        <taxon>Mollusca</taxon>
        <taxon>Bivalvia</taxon>
        <taxon>Autobranchia</taxon>
        <taxon>Pteriomorphia</taxon>
        <taxon>Ostreida</taxon>
        <taxon>Ostreoidea</taxon>
        <taxon>Ostreidae</taxon>
        <taxon>Magallana</taxon>
    </lineage>
</organism>
<keyword evidence="6" id="KW-1185">Reference proteome</keyword>
<dbReference type="Gene3D" id="1.25.40.20">
    <property type="entry name" value="Ankyrin repeat-containing domain"/>
    <property type="match status" value="2"/>
</dbReference>
<feature type="compositionally biased region" description="Polar residues" evidence="4">
    <location>
        <begin position="577"/>
        <end position="596"/>
    </location>
</feature>
<feature type="repeat" description="ANK" evidence="3">
    <location>
        <begin position="141"/>
        <end position="173"/>
    </location>
</feature>
<evidence type="ECO:0000313" key="6">
    <source>
        <dbReference type="Proteomes" id="UP000005408"/>
    </source>
</evidence>
<dbReference type="Pfam" id="PF13637">
    <property type="entry name" value="Ank_4"/>
    <property type="match status" value="1"/>
</dbReference>
<dbReference type="Pfam" id="PF12796">
    <property type="entry name" value="Ank_2"/>
    <property type="match status" value="2"/>
</dbReference>
<feature type="compositionally biased region" description="Polar residues" evidence="4">
    <location>
        <begin position="980"/>
        <end position="991"/>
    </location>
</feature>
<dbReference type="PANTHER" id="PTHR24198">
    <property type="entry name" value="ANKYRIN REPEAT AND PROTEIN KINASE DOMAIN-CONTAINING PROTEIN"/>
    <property type="match status" value="1"/>
</dbReference>
<dbReference type="PROSITE" id="PS50088">
    <property type="entry name" value="ANK_REPEAT"/>
    <property type="match status" value="4"/>
</dbReference>
<accession>A0A8W8K5L1</accession>
<dbReference type="AlphaFoldDB" id="A0A8W8K5L1"/>
<sequence length="1007" mass="113499">MGIKRKDFQKAAAFINEFLLKLNEDAEGSELRDTLNLALLHMQKYYRKLQTRSHEKNAEKTLSLTARGFSPMTPFVDAPDKFQWKWVNLDNLKNLQGIMTDESMNITTLPHIMHAVKQKDSDLLMELVQGDPSCIDEQDGIGRTALFYAVHFHQNEMLNYLLENEADVNIASHDGSTALHQACHDANHVALSLLLQYGGDFTIQDSHGRAPIHWTVTTKSTECLKYLIQHNADVNIRDKDGLTPCMWACRLDHIKHFELLSSSPNFIVDEADGIERDLNGKTWMHWSVRRTEPLECLQTLLTSETAKIKDENGKTVLLLAAETGSLLACKIILDIAGRQRVVDRDNNDRSALHLASINGHGDVINHLLDYGADLNLLDKFNATAWDYARNKQLHYCQLIIMSHQRQRLQSNPSTPIPNRMGLSMTSFNGLGNGDLDYEYMMGSRQSTDYNTPITPPHPPKRPRTMSTPRTPLRRSQSLGLSENNQSSNFMEDNRQSSSAGGELNNRRKERIEVQLNHGRRGMVNGESQYTNRSHREDIAMMSDDEAVQDEEDVDGVSVGGMDVSDIEDEEHDGMSMASHQTGGHASQRSYNSQGSLQPRPPPRYPHQPSPPKQHFSQSQEGPLTKQREENQDGFQAQRGMQPKPPPKFNQRVISPHFNQNVSLQETFPPSRPRPAPRQANIYRQNPPRPPPPRRTPSPVRPNSGNKDQDRGSFSPESPEQNFSKKPSPPSEQNRPDSGSKPPGVVEGRKIPPPMLTPLENAPLPPSFNLFEKKERKKKKKKREREKEKEKERESDIKSPPMDIEPPRGYAAPLHPPPSANIRSQRAQSGIPAPRYSKQQPQRHESRYVDESMDEEYREDTKGPMVNGHAVPVRESPHKPSPSVPRLQSMDSEDYPEENGDTILQDIINEEDDTAGPLIPPPQGFRSPGHAQGRALSQSIPQDENLTEKPAENIRWKDKKQPDGRTARMTPTSAKPPIPSGRSSARSSTYGKSPSPHTRRSRPPTGRS</sequence>
<evidence type="ECO:0000313" key="5">
    <source>
        <dbReference type="EnsemblMetazoa" id="G22066.1:cds"/>
    </source>
</evidence>
<name>A0A8W8K5L1_MAGGI</name>
<feature type="compositionally biased region" description="Basic and acidic residues" evidence="4">
    <location>
        <begin position="945"/>
        <end position="965"/>
    </location>
</feature>
<dbReference type="EnsemblMetazoa" id="G22066.1">
    <property type="protein sequence ID" value="G22066.1:cds"/>
    <property type="gene ID" value="G22066"/>
</dbReference>